<dbReference type="PROSITE" id="PS50002">
    <property type="entry name" value="SH3"/>
    <property type="match status" value="1"/>
</dbReference>
<evidence type="ECO:0000256" key="4">
    <source>
        <dbReference type="ARBA" id="ARBA00023043"/>
    </source>
</evidence>
<dbReference type="Proteomes" id="UP000694565">
    <property type="component" value="Unplaced"/>
</dbReference>
<sequence>MNPEEQTVTWLISLGVLSSPKKNIADPEEFLKTSLKDGVVLCKLAERLIPGFTPKYCQDPRTEADCITNSREFLRGCSSLKVEGFEPEWLYTGENFGKVLTTLLAVNFATQGKSLAVSLPSGSHSPSQSTPSHTLSSEMSENGGGGQLMVKARFNFKPNNEDELSFNKGDLIHVMRQEEGGWWEGSLNSKTGWFPSNYVREIKPCGELISFFPEIFSTMFWFFFDLFDDYNEFVVQDILEHEREFVKELQTVLSCYLRALQAVYRPCKRFYSLHIALLSLISLLLLSPTIVFCPCRVPEGQQRVAGCYLNQMCQIKNLYQAYCSSHPSAVCILTDHSEELDKFMESQGASSPGILTLTTSLSKPFMRLDKYPTLLQELERHVEEAHPDYADIVKATAVFRSLVTQCQELRKRKNLELQILSEPVRGWEGDSMKSLGHVAYMSQAHIKNGSSEEKEERYLMLFPTVLVMLSASPRMSGFIYQGRLPLTGTTVTRHAEDADNGHYALDITGSMIDRITVFCSTAQELQEWLEHLQPFTKGGSPTVEGKPLSMVGTPTHLSHLGSLSVVSRGPLEPPKTSKPWSLSCLRPAPPLKPSAALGYKERMSYIMKDSSKSPRPIKKFLPGNRKKERKHSDDEVQTRKSTAALEEDAQILRVIEAYCTGASLHQTTSAVRKECVPQVLLPEEEKIIVEEMKSNGQTVIEEKSLVDAVYALKDEVHDLKKENKWMKQFLEEEQKSRKELERVVRKLAKQKNDCARDDCGH</sequence>
<dbReference type="InterPro" id="IPR032409">
    <property type="entry name" value="GEF6/7_CC"/>
</dbReference>
<dbReference type="InterPro" id="IPR011993">
    <property type="entry name" value="PH-like_dom_sf"/>
</dbReference>
<dbReference type="Pfam" id="PF07653">
    <property type="entry name" value="SH3_2"/>
    <property type="match status" value="1"/>
</dbReference>
<dbReference type="InterPro" id="IPR000219">
    <property type="entry name" value="DH_dom"/>
</dbReference>
<dbReference type="InterPro" id="IPR046376">
    <property type="entry name" value="PH_Cool_Pix"/>
</dbReference>
<evidence type="ECO:0000259" key="13">
    <source>
        <dbReference type="PROSITE" id="PS50003"/>
    </source>
</evidence>
<dbReference type="PROSITE" id="PS50003">
    <property type="entry name" value="PH_DOMAIN"/>
    <property type="match status" value="1"/>
</dbReference>
<dbReference type="PROSITE" id="PS50021">
    <property type="entry name" value="CH"/>
    <property type="match status" value="1"/>
</dbReference>
<dbReference type="InterPro" id="IPR001849">
    <property type="entry name" value="PH_domain"/>
</dbReference>
<dbReference type="AlphaFoldDB" id="A0A8C3ASQ6"/>
<keyword evidence="11" id="KW-0472">Membrane</keyword>
<keyword evidence="3" id="KW-0344">Guanine-nucleotide releasing factor</keyword>
<evidence type="ECO:0000256" key="8">
    <source>
        <dbReference type="PROSITE-ProRule" id="PRU00192"/>
    </source>
</evidence>
<dbReference type="SUPFAM" id="SSF48065">
    <property type="entry name" value="DBL homology domain (DH-domain)"/>
    <property type="match status" value="1"/>
</dbReference>
<evidence type="ECO:0000256" key="3">
    <source>
        <dbReference type="ARBA" id="ARBA00022658"/>
    </source>
</evidence>
<keyword evidence="17" id="KW-1185">Reference proteome</keyword>
<dbReference type="InterPro" id="IPR035899">
    <property type="entry name" value="DBL_dom_sf"/>
</dbReference>
<keyword evidence="11" id="KW-1133">Transmembrane helix</keyword>
<evidence type="ECO:0000313" key="16">
    <source>
        <dbReference type="Ensembl" id="ENSCLMP00005047629.1"/>
    </source>
</evidence>
<dbReference type="GO" id="GO:0005737">
    <property type="term" value="C:cytoplasm"/>
    <property type="evidence" value="ECO:0007669"/>
    <property type="project" value="TreeGrafter"/>
</dbReference>
<evidence type="ECO:0000259" key="14">
    <source>
        <dbReference type="PROSITE" id="PS50010"/>
    </source>
</evidence>
<dbReference type="Pfam" id="PF00169">
    <property type="entry name" value="PH"/>
    <property type="match status" value="1"/>
</dbReference>
<dbReference type="SMART" id="SM00325">
    <property type="entry name" value="RhoGEF"/>
    <property type="match status" value="1"/>
</dbReference>
<dbReference type="Pfam" id="PF16523">
    <property type="entry name" value="betaPIX_CC"/>
    <property type="match status" value="1"/>
</dbReference>
<dbReference type="Pfam" id="PF00307">
    <property type="entry name" value="CH"/>
    <property type="match status" value="1"/>
</dbReference>
<feature type="domain" description="SH3" evidence="12">
    <location>
        <begin position="145"/>
        <end position="204"/>
    </location>
</feature>
<dbReference type="FunFam" id="1.20.900.10:FF:000016">
    <property type="entry name" value="Rho guanine nucleotide exchange factor 6"/>
    <property type="match status" value="1"/>
</dbReference>
<reference evidence="16" key="1">
    <citation type="submission" date="2025-08" db="UniProtKB">
        <authorList>
            <consortium name="Ensembl"/>
        </authorList>
    </citation>
    <scope>IDENTIFICATION</scope>
</reference>
<evidence type="ECO:0000256" key="11">
    <source>
        <dbReference type="SAM" id="Phobius"/>
    </source>
</evidence>
<keyword evidence="11" id="KW-0812">Transmembrane</keyword>
<dbReference type="PROSITE" id="PS50010">
    <property type="entry name" value="DH_2"/>
    <property type="match status" value="1"/>
</dbReference>
<name>A0A8C3ASQ6_CYCLU</name>
<evidence type="ECO:0000256" key="2">
    <source>
        <dbReference type="ARBA" id="ARBA00022443"/>
    </source>
</evidence>
<dbReference type="InterPro" id="IPR036872">
    <property type="entry name" value="CH_dom_sf"/>
</dbReference>
<dbReference type="Gene3D" id="2.30.30.40">
    <property type="entry name" value="SH3 Domains"/>
    <property type="match status" value="1"/>
</dbReference>
<comment type="subcellular location">
    <subcellularLocation>
        <location evidence="1">Cell projection</location>
        <location evidence="1">Lamellipodium</location>
    </subcellularLocation>
</comment>
<dbReference type="SUPFAM" id="SSF50729">
    <property type="entry name" value="PH domain-like"/>
    <property type="match status" value="1"/>
</dbReference>
<dbReference type="FunFam" id="2.30.30.40:FF:000072">
    <property type="entry name" value="Unconventional Myosin IB"/>
    <property type="match status" value="1"/>
</dbReference>
<feature type="coiled-coil region" evidence="9">
    <location>
        <begin position="726"/>
        <end position="757"/>
    </location>
</feature>
<feature type="region of interest" description="Disordered" evidence="10">
    <location>
        <begin position="119"/>
        <end position="142"/>
    </location>
</feature>
<keyword evidence="4" id="KW-0040">ANK repeat</keyword>
<dbReference type="InterPro" id="IPR036028">
    <property type="entry name" value="SH3-like_dom_sf"/>
</dbReference>
<dbReference type="Gene3D" id="1.20.5.390">
    <property type="entry name" value="L1 transposable element, trimerization domain"/>
    <property type="match status" value="1"/>
</dbReference>
<accession>A0A8C3ASQ6</accession>
<proteinExistence type="predicted"/>
<keyword evidence="5" id="KW-0966">Cell projection</keyword>
<protein>
    <recommendedName>
        <fullName evidence="7">Osteoclast-stimulating factor 1</fullName>
    </recommendedName>
</protein>
<dbReference type="PRINTS" id="PR00452">
    <property type="entry name" value="SH3DOMAIN"/>
</dbReference>
<evidence type="ECO:0000256" key="9">
    <source>
        <dbReference type="SAM" id="Coils"/>
    </source>
</evidence>
<dbReference type="Pfam" id="PF16614">
    <property type="entry name" value="RhoGEF67_u2"/>
    <property type="match status" value="1"/>
</dbReference>
<dbReference type="SMART" id="SM00233">
    <property type="entry name" value="PH"/>
    <property type="match status" value="1"/>
</dbReference>
<evidence type="ECO:0000256" key="10">
    <source>
        <dbReference type="SAM" id="MobiDB-lite"/>
    </source>
</evidence>
<dbReference type="SUPFAM" id="SSF50044">
    <property type="entry name" value="SH3-domain"/>
    <property type="match status" value="1"/>
</dbReference>
<evidence type="ECO:0000256" key="7">
    <source>
        <dbReference type="ARBA" id="ARBA00040640"/>
    </source>
</evidence>
<dbReference type="GO" id="GO:0030032">
    <property type="term" value="P:lamellipodium assembly"/>
    <property type="evidence" value="ECO:0007669"/>
    <property type="project" value="TreeGrafter"/>
</dbReference>
<organism evidence="16 17">
    <name type="scientific">Cyclopterus lumpus</name>
    <name type="common">Lumpsucker</name>
    <dbReference type="NCBI Taxonomy" id="8103"/>
    <lineage>
        <taxon>Eukaryota</taxon>
        <taxon>Metazoa</taxon>
        <taxon>Chordata</taxon>
        <taxon>Craniata</taxon>
        <taxon>Vertebrata</taxon>
        <taxon>Euteleostomi</taxon>
        <taxon>Actinopterygii</taxon>
        <taxon>Neopterygii</taxon>
        <taxon>Teleostei</taxon>
        <taxon>Neoteleostei</taxon>
        <taxon>Acanthomorphata</taxon>
        <taxon>Eupercaria</taxon>
        <taxon>Perciformes</taxon>
        <taxon>Cottioidei</taxon>
        <taxon>Cottales</taxon>
        <taxon>Cyclopteridae</taxon>
        <taxon>Cyclopterus</taxon>
    </lineage>
</organism>
<evidence type="ECO:0000313" key="17">
    <source>
        <dbReference type="Proteomes" id="UP000694565"/>
    </source>
</evidence>
<feature type="domain" description="DH" evidence="14">
    <location>
        <begin position="230"/>
        <end position="409"/>
    </location>
</feature>
<dbReference type="PANTHER" id="PTHR46026:SF2">
    <property type="entry name" value="RHO GUANINE NUCLEOTIDE EXCHANGE FACTOR 6"/>
    <property type="match status" value="1"/>
</dbReference>
<dbReference type="Gene3D" id="1.20.900.10">
    <property type="entry name" value="Dbl homology (DH) domain"/>
    <property type="match status" value="1"/>
</dbReference>
<feature type="domain" description="Calponin-homology (CH)" evidence="15">
    <location>
        <begin position="1"/>
        <end position="111"/>
    </location>
</feature>
<dbReference type="Gene3D" id="1.10.418.10">
    <property type="entry name" value="Calponin-like domain"/>
    <property type="match status" value="1"/>
</dbReference>
<reference evidence="16" key="2">
    <citation type="submission" date="2025-09" db="UniProtKB">
        <authorList>
            <consortium name="Ensembl"/>
        </authorList>
    </citation>
    <scope>IDENTIFICATION</scope>
</reference>
<dbReference type="SMART" id="SM00326">
    <property type="entry name" value="SH3"/>
    <property type="match status" value="1"/>
</dbReference>
<dbReference type="Ensembl" id="ENSCLMT00005049267.1">
    <property type="protein sequence ID" value="ENSCLMP00005047629.1"/>
    <property type="gene ID" value="ENSCLMG00005021623.1"/>
</dbReference>
<dbReference type="InterPro" id="IPR001452">
    <property type="entry name" value="SH3_domain"/>
</dbReference>
<feature type="domain" description="PH" evidence="13">
    <location>
        <begin position="431"/>
        <end position="537"/>
    </location>
</feature>
<keyword evidence="9" id="KW-0175">Coiled coil</keyword>
<feature type="region of interest" description="Disordered" evidence="10">
    <location>
        <begin position="608"/>
        <end position="641"/>
    </location>
</feature>
<dbReference type="PANTHER" id="PTHR46026">
    <property type="entry name" value="RHO-TYPE GUANINE NUCLEOTIDE EXCHANGE FACTOR, ISOFORM F"/>
    <property type="match status" value="1"/>
</dbReference>
<evidence type="ECO:0000259" key="15">
    <source>
        <dbReference type="PROSITE" id="PS50021"/>
    </source>
</evidence>
<comment type="function">
    <text evidence="6">Induces bone resorption, acting probably through a signaling cascade which results in the secretion of factor(s) enhancing osteoclast formation and activity.</text>
</comment>
<dbReference type="GO" id="GO:0030027">
    <property type="term" value="C:lamellipodium"/>
    <property type="evidence" value="ECO:0007669"/>
    <property type="project" value="UniProtKB-SubCell"/>
</dbReference>
<evidence type="ECO:0000256" key="1">
    <source>
        <dbReference type="ARBA" id="ARBA00004510"/>
    </source>
</evidence>
<dbReference type="CDD" id="cd01225">
    <property type="entry name" value="PH_Cool_Pix"/>
    <property type="match status" value="1"/>
</dbReference>
<dbReference type="SMART" id="SM00033">
    <property type="entry name" value="CH"/>
    <property type="match status" value="1"/>
</dbReference>
<feature type="transmembrane region" description="Helical" evidence="11">
    <location>
        <begin position="270"/>
        <end position="292"/>
    </location>
</feature>
<dbReference type="Gene3D" id="2.30.29.30">
    <property type="entry name" value="Pleckstrin-homology domain (PH domain)/Phosphotyrosine-binding domain (PTB)"/>
    <property type="match status" value="1"/>
</dbReference>
<dbReference type="GeneTree" id="ENSGT00940000158723"/>
<evidence type="ECO:0000256" key="6">
    <source>
        <dbReference type="ARBA" id="ARBA00037432"/>
    </source>
</evidence>
<gene>
    <name evidence="16" type="primary">arhgef6</name>
</gene>
<dbReference type="GO" id="GO:0005085">
    <property type="term" value="F:guanyl-nucleotide exchange factor activity"/>
    <property type="evidence" value="ECO:0007669"/>
    <property type="project" value="UniProtKB-KW"/>
</dbReference>
<dbReference type="InterPro" id="IPR001715">
    <property type="entry name" value="CH_dom"/>
</dbReference>
<keyword evidence="2 8" id="KW-0728">SH3 domain</keyword>
<feature type="compositionally biased region" description="Low complexity" evidence="10">
    <location>
        <begin position="119"/>
        <end position="137"/>
    </location>
</feature>
<dbReference type="SUPFAM" id="SSF47576">
    <property type="entry name" value="Calponin-homology domain, CH-domain"/>
    <property type="match status" value="1"/>
</dbReference>
<evidence type="ECO:0000256" key="5">
    <source>
        <dbReference type="ARBA" id="ARBA00023273"/>
    </source>
</evidence>
<dbReference type="Pfam" id="PF00621">
    <property type="entry name" value="RhoGEF"/>
    <property type="match status" value="1"/>
</dbReference>
<evidence type="ECO:0000259" key="12">
    <source>
        <dbReference type="PROSITE" id="PS50002"/>
    </source>
</evidence>